<dbReference type="Gene3D" id="3.40.50.1580">
    <property type="entry name" value="Nucleoside phosphorylase domain"/>
    <property type="match status" value="1"/>
</dbReference>
<feature type="compositionally biased region" description="Pro residues" evidence="3">
    <location>
        <begin position="1"/>
        <end position="17"/>
    </location>
</feature>
<feature type="compositionally biased region" description="Low complexity" evidence="3">
    <location>
        <begin position="55"/>
        <end position="70"/>
    </location>
</feature>
<evidence type="ECO:0000256" key="3">
    <source>
        <dbReference type="SAM" id="MobiDB-lite"/>
    </source>
</evidence>
<evidence type="ECO:0000259" key="4">
    <source>
        <dbReference type="Pfam" id="PF01048"/>
    </source>
</evidence>
<name>A0A2T0S7W5_9ACTN</name>
<feature type="region of interest" description="Disordered" evidence="3">
    <location>
        <begin position="1"/>
        <end position="91"/>
    </location>
</feature>
<dbReference type="NCBIfam" id="NF006087">
    <property type="entry name" value="PRK08236.1"/>
    <property type="match status" value="1"/>
</dbReference>
<reference evidence="5 6" key="1">
    <citation type="submission" date="2018-03" db="EMBL/GenBank/DDBJ databases">
        <title>Genomic Encyclopedia of Archaeal and Bacterial Type Strains, Phase II (KMG-II): from individual species to whole genera.</title>
        <authorList>
            <person name="Goeker M."/>
        </authorList>
    </citation>
    <scope>NUCLEOTIDE SEQUENCE [LARGE SCALE GENOMIC DNA]</scope>
    <source>
        <strain evidence="5 6">DSM 45348</strain>
    </source>
</reference>
<dbReference type="SUPFAM" id="SSF53167">
    <property type="entry name" value="Purine and uridine phosphorylases"/>
    <property type="match status" value="1"/>
</dbReference>
<gene>
    <name evidence="1" type="primary">mqnB</name>
    <name evidence="5" type="ORF">CLV70_106204</name>
</gene>
<dbReference type="OrthoDB" id="9788270at2"/>
<dbReference type="UniPathway" id="UPA00079"/>
<dbReference type="Proteomes" id="UP000239209">
    <property type="component" value="Unassembled WGS sequence"/>
</dbReference>
<dbReference type="CDD" id="cd17766">
    <property type="entry name" value="futalosine_nucleosidase_MqnB"/>
    <property type="match status" value="1"/>
</dbReference>
<dbReference type="InterPro" id="IPR035994">
    <property type="entry name" value="Nucleoside_phosphorylase_sf"/>
</dbReference>
<dbReference type="InterPro" id="IPR019963">
    <property type="entry name" value="FL_hydrolase_MqnB"/>
</dbReference>
<dbReference type="GO" id="GO:0005829">
    <property type="term" value="C:cytosol"/>
    <property type="evidence" value="ECO:0007669"/>
    <property type="project" value="TreeGrafter"/>
</dbReference>
<dbReference type="NCBIfam" id="TIGR03664">
    <property type="entry name" value="fut_nucase"/>
    <property type="match status" value="1"/>
</dbReference>
<dbReference type="GO" id="GO:0019284">
    <property type="term" value="P:L-methionine salvage from S-adenosylmethionine"/>
    <property type="evidence" value="ECO:0007669"/>
    <property type="project" value="TreeGrafter"/>
</dbReference>
<dbReference type="GO" id="GO:0008930">
    <property type="term" value="F:methylthioadenosine nucleosidase activity"/>
    <property type="evidence" value="ECO:0007669"/>
    <property type="project" value="TreeGrafter"/>
</dbReference>
<dbReference type="AlphaFoldDB" id="A0A2T0S7W5"/>
<comment type="catalytic activity">
    <reaction evidence="1">
        <text>futalosine + H2O = dehypoxanthine futalosine + hypoxanthine</text>
        <dbReference type="Rhea" id="RHEA:25904"/>
        <dbReference type="ChEBI" id="CHEBI:15377"/>
        <dbReference type="ChEBI" id="CHEBI:17368"/>
        <dbReference type="ChEBI" id="CHEBI:58863"/>
        <dbReference type="ChEBI" id="CHEBI:58864"/>
        <dbReference type="EC" id="3.2.2.26"/>
    </reaction>
</comment>
<dbReference type="Pfam" id="PF01048">
    <property type="entry name" value="PNP_UDP_1"/>
    <property type="match status" value="1"/>
</dbReference>
<dbReference type="InterPro" id="IPR000845">
    <property type="entry name" value="Nucleoside_phosphorylase_d"/>
</dbReference>
<comment type="pathway">
    <text evidence="1">Quinol/quinone metabolism; menaquinone biosynthesis.</text>
</comment>
<feature type="domain" description="Nucleoside phosphorylase" evidence="4">
    <location>
        <begin position="117"/>
        <end position="287"/>
    </location>
</feature>
<keyword evidence="6" id="KW-1185">Reference proteome</keyword>
<evidence type="ECO:0000256" key="1">
    <source>
        <dbReference type="HAMAP-Rule" id="MF_00991"/>
    </source>
</evidence>
<keyword evidence="1 5" id="KW-0378">Hydrolase</keyword>
<feature type="compositionally biased region" description="Low complexity" evidence="3">
    <location>
        <begin position="18"/>
        <end position="46"/>
    </location>
</feature>
<comment type="function">
    <text evidence="1">Catalyzes the hydrolysis of futalosine (FL) to dehypoxanthine futalosine (DHFL) and hypoxanthine, a step in the biosynthesis of menaquinone (MK, vitamin K2).</text>
</comment>
<evidence type="ECO:0000313" key="6">
    <source>
        <dbReference type="Proteomes" id="UP000239209"/>
    </source>
</evidence>
<dbReference type="EMBL" id="PVZG01000006">
    <property type="protein sequence ID" value="PRY29485.1"/>
    <property type="molecule type" value="Genomic_DNA"/>
</dbReference>
<evidence type="ECO:0000256" key="2">
    <source>
        <dbReference type="NCBIfam" id="TIGR03664"/>
    </source>
</evidence>
<accession>A0A2T0S7W5</accession>
<evidence type="ECO:0000313" key="5">
    <source>
        <dbReference type="EMBL" id="PRY29485.1"/>
    </source>
</evidence>
<keyword evidence="1" id="KW-0474">Menaquinone biosynthesis</keyword>
<sequence>MTPPETEPGSPPRPAPTPAALHPAQAPASPQPAASPRAAQALASPQPAQPPAAPSPAHTPATPSPAHTPARQGLPARPTAEAGLPTRPAEAGPGRLLVVTAVEAEAEAVRAGADPLTVHVVPVGVGPAAAAAGTARLLALAEARGHPYRAVLSAGIAGGFPGRAEVGATVLGARSIAADLGAEAPGGFLAVEELGFGSSVADADAALLATLASALPHAVVGDVLTLATVTGTASTAAALSSRFPAAVAEAMEGFGVACAARDAGVPFAELRTISNPVGPRDRAAWRLAEAFSALTTATAKACG</sequence>
<dbReference type="PANTHER" id="PTHR46832:SF2">
    <property type="entry name" value="FUTALOSINE HYDROLASE"/>
    <property type="match status" value="1"/>
</dbReference>
<dbReference type="GO" id="GO:0009116">
    <property type="term" value="P:nucleoside metabolic process"/>
    <property type="evidence" value="ECO:0007669"/>
    <property type="project" value="InterPro"/>
</dbReference>
<dbReference type="HAMAP" id="MF_00991">
    <property type="entry name" value="MqnB"/>
    <property type="match status" value="1"/>
</dbReference>
<dbReference type="GO" id="GO:0009234">
    <property type="term" value="P:menaquinone biosynthetic process"/>
    <property type="evidence" value="ECO:0007669"/>
    <property type="project" value="UniProtKB-UniRule"/>
</dbReference>
<organism evidence="5 6">
    <name type="scientific">Pseudosporangium ferrugineum</name>
    <dbReference type="NCBI Taxonomy" id="439699"/>
    <lineage>
        <taxon>Bacteria</taxon>
        <taxon>Bacillati</taxon>
        <taxon>Actinomycetota</taxon>
        <taxon>Actinomycetes</taxon>
        <taxon>Micromonosporales</taxon>
        <taxon>Micromonosporaceae</taxon>
        <taxon>Pseudosporangium</taxon>
    </lineage>
</organism>
<proteinExistence type="inferred from homology"/>
<protein>
    <recommendedName>
        <fullName evidence="1 2">Futalosine hydrolase</fullName>
        <shortName evidence="1">FL hydrolase</shortName>
        <ecNumber evidence="1 2">3.2.2.26</ecNumber>
    </recommendedName>
    <alternativeName>
        <fullName evidence="1">Futalosine nucleosidase</fullName>
    </alternativeName>
    <alternativeName>
        <fullName evidence="1">Menaquinone biosynthetic enzyme MqnB</fullName>
    </alternativeName>
</protein>
<dbReference type="EC" id="3.2.2.26" evidence="1 2"/>
<dbReference type="GO" id="GO:0008782">
    <property type="term" value="F:adenosylhomocysteine nucleosidase activity"/>
    <property type="evidence" value="ECO:0007669"/>
    <property type="project" value="TreeGrafter"/>
</dbReference>
<comment type="similarity">
    <text evidence="1">Belongs to the PNP/UDP phosphorylase family. Futalosine hydrolase subfamily.</text>
</comment>
<comment type="caution">
    <text evidence="5">The sequence shown here is derived from an EMBL/GenBank/DDBJ whole genome shotgun (WGS) entry which is preliminary data.</text>
</comment>
<dbReference type="PANTHER" id="PTHR46832">
    <property type="entry name" value="5'-METHYLTHIOADENOSINE/S-ADENOSYLHOMOCYSTEINE NUCLEOSIDASE"/>
    <property type="match status" value="1"/>
</dbReference>